<dbReference type="SMART" id="SM00873">
    <property type="entry name" value="B3_4"/>
    <property type="match status" value="1"/>
</dbReference>
<feature type="domain" description="FDX-ACB" evidence="19">
    <location>
        <begin position="593"/>
        <end position="684"/>
    </location>
</feature>
<dbReference type="GO" id="GO:0009328">
    <property type="term" value="C:phenylalanine-tRNA ligase complex"/>
    <property type="evidence" value="ECO:0007669"/>
    <property type="project" value="TreeGrafter"/>
</dbReference>
<evidence type="ECO:0000256" key="4">
    <source>
        <dbReference type="ARBA" id="ARBA00011209"/>
    </source>
</evidence>
<dbReference type="PANTHER" id="PTHR10947">
    <property type="entry name" value="PHENYLALANYL-TRNA SYNTHETASE BETA CHAIN AND LEUCINE-RICH REPEAT-CONTAINING PROTEIN 47"/>
    <property type="match status" value="1"/>
</dbReference>
<evidence type="ECO:0000256" key="7">
    <source>
        <dbReference type="ARBA" id="ARBA00022490"/>
    </source>
</evidence>
<dbReference type="PROSITE" id="PS51447">
    <property type="entry name" value="FDX_ACB"/>
    <property type="match status" value="1"/>
</dbReference>
<evidence type="ECO:0000256" key="14">
    <source>
        <dbReference type="ARBA" id="ARBA00022884"/>
    </source>
</evidence>
<reference evidence="21" key="1">
    <citation type="journal article" date="2015" name="Nature">
        <title>Complex archaea that bridge the gap between prokaryotes and eukaryotes.</title>
        <authorList>
            <person name="Spang A."/>
            <person name="Saw J.H."/>
            <person name="Jorgensen S.L."/>
            <person name="Zaremba-Niedzwiedzka K."/>
            <person name="Martijn J."/>
            <person name="Lind A.E."/>
            <person name="van Eijk R."/>
            <person name="Schleper C."/>
            <person name="Guy L."/>
            <person name="Ettema T.J."/>
        </authorList>
    </citation>
    <scope>NUCLEOTIDE SEQUENCE</scope>
</reference>
<evidence type="ECO:0000256" key="6">
    <source>
        <dbReference type="ARBA" id="ARBA00017032"/>
    </source>
</evidence>
<dbReference type="Gene3D" id="3.30.70.380">
    <property type="entry name" value="Ferrodoxin-fold anticodon-binding domain"/>
    <property type="match status" value="1"/>
</dbReference>
<evidence type="ECO:0000259" key="19">
    <source>
        <dbReference type="PROSITE" id="PS51447"/>
    </source>
</evidence>
<dbReference type="GO" id="GO:0005524">
    <property type="term" value="F:ATP binding"/>
    <property type="evidence" value="ECO:0007669"/>
    <property type="project" value="UniProtKB-KW"/>
</dbReference>
<dbReference type="InterPro" id="IPR041616">
    <property type="entry name" value="PheRS_beta_core"/>
</dbReference>
<feature type="non-terminal residue" evidence="21">
    <location>
        <position position="684"/>
    </location>
</feature>
<evidence type="ECO:0000256" key="16">
    <source>
        <dbReference type="ARBA" id="ARBA00023146"/>
    </source>
</evidence>
<dbReference type="InterPro" id="IPR036690">
    <property type="entry name" value="Fdx_antiC-bd_sf"/>
</dbReference>
<dbReference type="InterPro" id="IPR009061">
    <property type="entry name" value="DNA-bd_dom_put_sf"/>
</dbReference>
<accession>A0A0F9JG71</accession>
<evidence type="ECO:0000256" key="1">
    <source>
        <dbReference type="ARBA" id="ARBA00001946"/>
    </source>
</evidence>
<dbReference type="Gene3D" id="3.50.40.10">
    <property type="entry name" value="Phenylalanyl-trna Synthetase, Chain B, domain 3"/>
    <property type="match status" value="1"/>
</dbReference>
<proteinExistence type="inferred from homology"/>
<dbReference type="InterPro" id="IPR045060">
    <property type="entry name" value="Phe-tRNA-ligase_IIc_bsu"/>
</dbReference>
<evidence type="ECO:0000259" key="20">
    <source>
        <dbReference type="PROSITE" id="PS51483"/>
    </source>
</evidence>
<dbReference type="GO" id="GO:0000287">
    <property type="term" value="F:magnesium ion binding"/>
    <property type="evidence" value="ECO:0007669"/>
    <property type="project" value="InterPro"/>
</dbReference>
<dbReference type="SUPFAM" id="SSF54991">
    <property type="entry name" value="Anticodon-binding domain of PheRS"/>
    <property type="match status" value="1"/>
</dbReference>
<name>A0A0F9JG71_9ZZZZ</name>
<dbReference type="InterPro" id="IPR020825">
    <property type="entry name" value="Phe-tRNA_synthase-like_B3/B4"/>
</dbReference>
<dbReference type="Pfam" id="PF03484">
    <property type="entry name" value="B5"/>
    <property type="match status" value="1"/>
</dbReference>
<keyword evidence="16" id="KW-0030">Aminoacyl-tRNA synthetase</keyword>
<dbReference type="FunFam" id="3.30.56.10:FF:000002">
    <property type="entry name" value="Phenylalanine--tRNA ligase beta subunit"/>
    <property type="match status" value="1"/>
</dbReference>
<dbReference type="FunFam" id="3.30.70.380:FF:000001">
    <property type="entry name" value="Phenylalanine--tRNA ligase beta subunit"/>
    <property type="match status" value="1"/>
</dbReference>
<comment type="cofactor">
    <cofactor evidence="1">
        <name>Mg(2+)</name>
        <dbReference type="ChEBI" id="CHEBI:18420"/>
    </cofactor>
</comment>
<protein>
    <recommendedName>
        <fullName evidence="6">Phenylalanine--tRNA ligase beta subunit</fullName>
        <ecNumber evidence="5">6.1.1.20</ecNumber>
    </recommendedName>
    <alternativeName>
        <fullName evidence="17">Phenylalanyl-tRNA synthetase beta subunit</fullName>
    </alternativeName>
</protein>
<dbReference type="Pfam" id="PF03147">
    <property type="entry name" value="FDX-ACB"/>
    <property type="match status" value="1"/>
</dbReference>
<dbReference type="SMART" id="SM00874">
    <property type="entry name" value="B5"/>
    <property type="match status" value="1"/>
</dbReference>
<dbReference type="Pfam" id="PF03483">
    <property type="entry name" value="B3_4"/>
    <property type="match status" value="1"/>
</dbReference>
<evidence type="ECO:0000256" key="13">
    <source>
        <dbReference type="ARBA" id="ARBA00022842"/>
    </source>
</evidence>
<evidence type="ECO:0000256" key="18">
    <source>
        <dbReference type="ARBA" id="ARBA00049255"/>
    </source>
</evidence>
<dbReference type="InterPro" id="IPR045864">
    <property type="entry name" value="aa-tRNA-synth_II/BPL/LPL"/>
</dbReference>
<comment type="similarity">
    <text evidence="3">Belongs to the phenylalanyl-tRNA synthetase beta subunit family. Type 1 subfamily.</text>
</comment>
<organism evidence="21">
    <name type="scientific">marine sediment metagenome</name>
    <dbReference type="NCBI Taxonomy" id="412755"/>
    <lineage>
        <taxon>unclassified sequences</taxon>
        <taxon>metagenomes</taxon>
        <taxon>ecological metagenomes</taxon>
    </lineage>
</organism>
<dbReference type="Pfam" id="PF17759">
    <property type="entry name" value="tRNA_synthFbeta"/>
    <property type="match status" value="1"/>
</dbReference>
<comment type="caution">
    <text evidence="21">The sequence shown here is derived from an EMBL/GenBank/DDBJ whole genome shotgun (WGS) entry which is preliminary data.</text>
</comment>
<evidence type="ECO:0000256" key="17">
    <source>
        <dbReference type="ARBA" id="ARBA00033189"/>
    </source>
</evidence>
<keyword evidence="14" id="KW-0694">RNA-binding</keyword>
<evidence type="ECO:0000256" key="3">
    <source>
        <dbReference type="ARBA" id="ARBA00008653"/>
    </source>
</evidence>
<dbReference type="SUPFAM" id="SSF55681">
    <property type="entry name" value="Class II aaRS and biotin synthetases"/>
    <property type="match status" value="1"/>
</dbReference>
<dbReference type="AlphaFoldDB" id="A0A0F9JG71"/>
<keyword evidence="13" id="KW-0460">Magnesium</keyword>
<evidence type="ECO:0000256" key="10">
    <source>
        <dbReference type="ARBA" id="ARBA00022723"/>
    </source>
</evidence>
<keyword evidence="11" id="KW-0547">Nucleotide-binding</keyword>
<keyword evidence="12" id="KW-0067">ATP-binding</keyword>
<dbReference type="InterPro" id="IPR005121">
    <property type="entry name" value="Fdx_antiC-bd"/>
</dbReference>
<comment type="subcellular location">
    <subcellularLocation>
        <location evidence="2">Cytoplasm</location>
    </subcellularLocation>
</comment>
<dbReference type="SUPFAM" id="SSF56037">
    <property type="entry name" value="PheT/TilS domain"/>
    <property type="match status" value="1"/>
</dbReference>
<evidence type="ECO:0000256" key="12">
    <source>
        <dbReference type="ARBA" id="ARBA00022840"/>
    </source>
</evidence>
<evidence type="ECO:0000256" key="9">
    <source>
        <dbReference type="ARBA" id="ARBA00022598"/>
    </source>
</evidence>
<dbReference type="InterPro" id="IPR004532">
    <property type="entry name" value="Phe-tRNA-ligase_IIc_bsu_bact"/>
</dbReference>
<dbReference type="HAMAP" id="MF_00283">
    <property type="entry name" value="Phe_tRNA_synth_beta1"/>
    <property type="match status" value="1"/>
</dbReference>
<keyword evidence="15" id="KW-0648">Protein biosynthesis</keyword>
<feature type="domain" description="B5" evidence="20">
    <location>
        <begin position="284"/>
        <end position="359"/>
    </location>
</feature>
<dbReference type="FunFam" id="3.50.40.10:FF:000001">
    <property type="entry name" value="Phenylalanine--tRNA ligase beta subunit"/>
    <property type="match status" value="1"/>
</dbReference>
<evidence type="ECO:0000256" key="15">
    <source>
        <dbReference type="ARBA" id="ARBA00022917"/>
    </source>
</evidence>
<evidence type="ECO:0000256" key="11">
    <source>
        <dbReference type="ARBA" id="ARBA00022741"/>
    </source>
</evidence>
<dbReference type="CDD" id="cd00769">
    <property type="entry name" value="PheRS_beta_core"/>
    <property type="match status" value="1"/>
</dbReference>
<keyword evidence="9" id="KW-0436">Ligase</keyword>
<dbReference type="PANTHER" id="PTHR10947:SF0">
    <property type="entry name" value="PHENYLALANINE--TRNA LIGASE BETA SUBUNIT"/>
    <property type="match status" value="1"/>
</dbReference>
<dbReference type="FunFam" id="3.30.56.10:FF:000001">
    <property type="entry name" value="Phenylalanine--tRNA ligase beta subunit"/>
    <property type="match status" value="1"/>
</dbReference>
<keyword evidence="10" id="KW-0479">Metal-binding</keyword>
<dbReference type="PROSITE" id="PS51483">
    <property type="entry name" value="B5"/>
    <property type="match status" value="1"/>
</dbReference>
<gene>
    <name evidence="21" type="ORF">LCGC14_1828870</name>
</gene>
<comment type="subunit">
    <text evidence="4">Tetramer of two alpha and two beta subunits.</text>
</comment>
<evidence type="ECO:0000256" key="5">
    <source>
        <dbReference type="ARBA" id="ARBA00012814"/>
    </source>
</evidence>
<dbReference type="GO" id="GO:0004826">
    <property type="term" value="F:phenylalanine-tRNA ligase activity"/>
    <property type="evidence" value="ECO:0007669"/>
    <property type="project" value="UniProtKB-EC"/>
</dbReference>
<comment type="catalytic activity">
    <reaction evidence="18">
        <text>tRNA(Phe) + L-phenylalanine + ATP = L-phenylalanyl-tRNA(Phe) + AMP + diphosphate + H(+)</text>
        <dbReference type="Rhea" id="RHEA:19413"/>
        <dbReference type="Rhea" id="RHEA-COMP:9668"/>
        <dbReference type="Rhea" id="RHEA-COMP:9699"/>
        <dbReference type="ChEBI" id="CHEBI:15378"/>
        <dbReference type="ChEBI" id="CHEBI:30616"/>
        <dbReference type="ChEBI" id="CHEBI:33019"/>
        <dbReference type="ChEBI" id="CHEBI:58095"/>
        <dbReference type="ChEBI" id="CHEBI:78442"/>
        <dbReference type="ChEBI" id="CHEBI:78531"/>
        <dbReference type="ChEBI" id="CHEBI:456215"/>
        <dbReference type="EC" id="6.1.1.20"/>
    </reaction>
</comment>
<dbReference type="InterPro" id="IPR005147">
    <property type="entry name" value="tRNA_synthase_B5-dom"/>
</dbReference>
<dbReference type="Gene3D" id="3.30.56.10">
    <property type="match status" value="2"/>
</dbReference>
<dbReference type="EMBL" id="LAZR01018028">
    <property type="protein sequence ID" value="KKL97992.1"/>
    <property type="molecule type" value="Genomic_DNA"/>
</dbReference>
<dbReference type="SMART" id="SM00896">
    <property type="entry name" value="FDX-ACB"/>
    <property type="match status" value="1"/>
</dbReference>
<evidence type="ECO:0000256" key="8">
    <source>
        <dbReference type="ARBA" id="ARBA00022555"/>
    </source>
</evidence>
<dbReference type="NCBIfam" id="TIGR00472">
    <property type="entry name" value="pheT_bact"/>
    <property type="match status" value="1"/>
</dbReference>
<keyword evidence="8" id="KW-0820">tRNA-binding</keyword>
<dbReference type="EC" id="6.1.1.20" evidence="5"/>
<evidence type="ECO:0000313" key="21">
    <source>
        <dbReference type="EMBL" id="KKL97992.1"/>
    </source>
</evidence>
<dbReference type="GO" id="GO:0006432">
    <property type="term" value="P:phenylalanyl-tRNA aminoacylation"/>
    <property type="evidence" value="ECO:0007669"/>
    <property type="project" value="InterPro"/>
</dbReference>
<sequence length="684" mass="74684">MLVSLKWIEKFIKTGQSAEETAHSLTMSGLEIEGIETVGDDHVLEVNVTPNRSDALSVLGVARELSAITGKGLTLPPHEVQEHGPSEFKIEILDKELCPRYAGRVIKDVKIEESPDWMKDMLDKCGIRSINNIVDITNYVLFEFGHPLHAFDLAKLEHATIRVGVAGSGVKFRTLDGSERQMPEDALMILDGSGHVAIAGVMGGAETEVSGSTTDVFLESAYFNPASIRKTSKLLGLSTDASYRFERGTDIRMLEHAMDRAARLMAEIAGGTVLGKVDAWPGEVRFPHVLARPGRINKVLGTDIPRDEMTGILTRLGMEVAVDGDSMVVTPPTFRPDITIEADIIEEVARMHGYDNIPTAVPVAGIESTGGQPSDHMAGHLAGLKSILTTKGFHESVNYSFMNIKALDTLGLKDDDKRRKCVKVMNPLRSEDEHMRTSLVPALIENLSYNISHGAVDVRLFEASKVFLDKGEELPYEPMRIAAVLHKGSSQSLYKDSTEAFFRIKGVLEALLGGLLRLSGVEYSKKTVEPFLHPGKGADITVSGKKAGYVGVLSPDVVVRSGIKTKHEVAVFELNLDTIFDSLPRSPEYKSVPRFPAVERDMALVLDWGVSSADALQAIRSNASEFMEDASVFDVYEGKGVPEGKKSLAFNIRYRAGDRTMTDEEVDTIHSALVNEVIKKTGGV</sequence>
<evidence type="ECO:0000256" key="2">
    <source>
        <dbReference type="ARBA" id="ARBA00004496"/>
    </source>
</evidence>
<dbReference type="SUPFAM" id="SSF46955">
    <property type="entry name" value="Putative DNA-binding domain"/>
    <property type="match status" value="2"/>
</dbReference>
<keyword evidence="7" id="KW-0963">Cytoplasm</keyword>
<dbReference type="InterPro" id="IPR005146">
    <property type="entry name" value="B3/B4_tRNA-bd"/>
</dbReference>
<dbReference type="GO" id="GO:0000049">
    <property type="term" value="F:tRNA binding"/>
    <property type="evidence" value="ECO:0007669"/>
    <property type="project" value="UniProtKB-KW"/>
</dbReference>
<dbReference type="Gene3D" id="3.30.930.10">
    <property type="entry name" value="Bira Bifunctional Protein, Domain 2"/>
    <property type="match status" value="1"/>
</dbReference>